<evidence type="ECO:0000313" key="4">
    <source>
        <dbReference type="Proteomes" id="UP000694845"/>
    </source>
</evidence>
<proteinExistence type="inferred from homology"/>
<dbReference type="SUPFAM" id="SSF75304">
    <property type="entry name" value="Amidase signature (AS) enzymes"/>
    <property type="match status" value="1"/>
</dbReference>
<evidence type="ECO:0000313" key="6">
    <source>
        <dbReference type="RefSeq" id="XP_022094748.1"/>
    </source>
</evidence>
<dbReference type="PANTHER" id="PTHR43372:SF4">
    <property type="entry name" value="FATTY-ACID AMIDE HYDROLASE 2"/>
    <property type="match status" value="1"/>
</dbReference>
<dbReference type="InterPro" id="IPR023631">
    <property type="entry name" value="Amidase_dom"/>
</dbReference>
<dbReference type="OrthoDB" id="6428749at2759"/>
<feature type="domain" description="Amidase" evidence="3">
    <location>
        <begin position="43"/>
        <end position="482"/>
    </location>
</feature>
<name>A0A8B7YNA1_ACAPL</name>
<dbReference type="Pfam" id="PF01425">
    <property type="entry name" value="Amidase"/>
    <property type="match status" value="1"/>
</dbReference>
<dbReference type="RefSeq" id="XP_022094748.1">
    <property type="nucleotide sequence ID" value="XM_022239056.1"/>
</dbReference>
<evidence type="ECO:0000313" key="5">
    <source>
        <dbReference type="RefSeq" id="XP_022094747.1"/>
    </source>
</evidence>
<dbReference type="Gene3D" id="3.90.1300.10">
    <property type="entry name" value="Amidase signature (AS) domain"/>
    <property type="match status" value="1"/>
</dbReference>
<dbReference type="InterPro" id="IPR020556">
    <property type="entry name" value="Amidase_CS"/>
</dbReference>
<accession>A0A8B7YNA1</accession>
<feature type="active site" description="Charge relay system" evidence="2">
    <location>
        <position position="104"/>
    </location>
</feature>
<dbReference type="GeneID" id="110981466"/>
<dbReference type="KEGG" id="aplc:110981466"/>
<dbReference type="AlphaFoldDB" id="A0A8B7YNA1"/>
<sequence length="513" mass="56157">MSFIINGDRPPAKIPPVRNPLLLQSASSLARKIRLRQIKSQIIVEAYIERIKEVNGLLNAMVSYRFSEALEEAQQIDDMLDSGEVPDRYSEKNAPFLGVPLTVKEAFFVIGQPNTSGLVYRKGIVSDRDAPVVDNLRRAGCVILGVTNISELCMWYESANFVYGRTNNPYDIRRIVGGSSGGEGCILGAAGSVIGIGSDIGGSIRMPAFFNGIFGHKPSPGVVLNSGQFPTAGKERDCMLGTGPMCRYAVDLDPMLRIMAGGYGLAKLRLDDPVDLRALQFFSMGDDERLRLVSPLDPELVEAQAQVRTYLEKTLGVTVHRPKLHRLRYAVDMWFSMMSTIDNESFTHMMGNNGPRIFPLWEGLKRLVGLSSHTVPAITLGLIEGMDKLMPDRTQRLLAKLGKLREEVESILGPNGVLIYPSHPKLAPFHNAPLLYPCNFGPTAAFNALSLPATQVPLGLSAQGLPLGIQVVANRYNDHLTLAVARHLEKGFGGWAAPIGMGMFREAIERSNS</sequence>
<dbReference type="InterPro" id="IPR036928">
    <property type="entry name" value="AS_sf"/>
</dbReference>
<dbReference type="Proteomes" id="UP000694845">
    <property type="component" value="Unplaced"/>
</dbReference>
<keyword evidence="4" id="KW-1185">Reference proteome</keyword>
<dbReference type="OMA" id="LPTTWGM"/>
<feature type="active site" description="Charge relay system" evidence="2">
    <location>
        <position position="179"/>
    </location>
</feature>
<evidence type="ECO:0000259" key="3">
    <source>
        <dbReference type="Pfam" id="PF01425"/>
    </source>
</evidence>
<dbReference type="PANTHER" id="PTHR43372">
    <property type="entry name" value="FATTY-ACID AMIDE HYDROLASE"/>
    <property type="match status" value="1"/>
</dbReference>
<dbReference type="PIRSF" id="PIRSF001221">
    <property type="entry name" value="Amidase_fungi"/>
    <property type="match status" value="1"/>
</dbReference>
<comment type="similarity">
    <text evidence="1">Belongs to the amidase family.</text>
</comment>
<dbReference type="GO" id="GO:0012505">
    <property type="term" value="C:endomembrane system"/>
    <property type="evidence" value="ECO:0007669"/>
    <property type="project" value="TreeGrafter"/>
</dbReference>
<reference evidence="5 6" key="1">
    <citation type="submission" date="2025-04" db="UniProtKB">
        <authorList>
            <consortium name="RefSeq"/>
        </authorList>
    </citation>
    <scope>IDENTIFICATION</scope>
</reference>
<gene>
    <name evidence="5 6" type="primary">LOC110981466</name>
</gene>
<evidence type="ECO:0000256" key="1">
    <source>
        <dbReference type="ARBA" id="ARBA00009199"/>
    </source>
</evidence>
<dbReference type="RefSeq" id="XP_022094747.1">
    <property type="nucleotide sequence ID" value="XM_022239055.1"/>
</dbReference>
<dbReference type="PROSITE" id="PS00571">
    <property type="entry name" value="AMIDASES"/>
    <property type="match status" value="1"/>
</dbReference>
<feature type="active site" description="Acyl-ester intermediate" evidence="2">
    <location>
        <position position="203"/>
    </location>
</feature>
<dbReference type="InterPro" id="IPR052739">
    <property type="entry name" value="FAAH2"/>
</dbReference>
<protein>
    <submittedName>
        <fullName evidence="5 6">Fatty-acid amide hydrolase 2-like</fullName>
    </submittedName>
</protein>
<evidence type="ECO:0000256" key="2">
    <source>
        <dbReference type="PIRSR" id="PIRSR001221-1"/>
    </source>
</evidence>
<organism evidence="4 6">
    <name type="scientific">Acanthaster planci</name>
    <name type="common">Crown-of-thorns starfish</name>
    <dbReference type="NCBI Taxonomy" id="133434"/>
    <lineage>
        <taxon>Eukaryota</taxon>
        <taxon>Metazoa</taxon>
        <taxon>Echinodermata</taxon>
        <taxon>Eleutherozoa</taxon>
        <taxon>Asterozoa</taxon>
        <taxon>Asteroidea</taxon>
        <taxon>Valvatacea</taxon>
        <taxon>Valvatida</taxon>
        <taxon>Acanthasteridae</taxon>
        <taxon>Acanthaster</taxon>
    </lineage>
</organism>